<dbReference type="SUPFAM" id="SSF141571">
    <property type="entry name" value="Pentapeptide repeat-like"/>
    <property type="match status" value="2"/>
</dbReference>
<dbReference type="Pfam" id="PF09937">
    <property type="entry name" value="DUF2169"/>
    <property type="match status" value="1"/>
</dbReference>
<keyword evidence="4" id="KW-1185">Reference proteome</keyword>
<name>A0ABZ0S8L5_9GAMM</name>
<dbReference type="EMBL" id="CP121472">
    <property type="protein sequence ID" value="WPL16633.1"/>
    <property type="molecule type" value="Genomic_DNA"/>
</dbReference>
<evidence type="ECO:0000313" key="4">
    <source>
        <dbReference type="Proteomes" id="UP001432180"/>
    </source>
</evidence>
<dbReference type="InterPro" id="IPR001646">
    <property type="entry name" value="5peptide_repeat"/>
</dbReference>
<dbReference type="RefSeq" id="WP_328987177.1">
    <property type="nucleotide sequence ID" value="NZ_CP121472.1"/>
</dbReference>
<feature type="domain" description="DUF2169" evidence="2">
    <location>
        <begin position="20"/>
        <end position="307"/>
    </location>
</feature>
<dbReference type="InterPro" id="IPR051082">
    <property type="entry name" value="Pentapeptide-BTB/POZ_domain"/>
</dbReference>
<organism evidence="3 4">
    <name type="scientific">Thiorhodovibrio winogradskyi</name>
    <dbReference type="NCBI Taxonomy" id="77007"/>
    <lineage>
        <taxon>Bacteria</taxon>
        <taxon>Pseudomonadati</taxon>
        <taxon>Pseudomonadota</taxon>
        <taxon>Gammaproteobacteria</taxon>
        <taxon>Chromatiales</taxon>
        <taxon>Chromatiaceae</taxon>
        <taxon>Thiorhodovibrio</taxon>
    </lineage>
</organism>
<sequence>MKIFKERRHALFNRPIQIAGVDYLSIGLMLYFDLTAPEDLHNEQDLWKDLVALMGADLVLDQGWPKPHGEILLAGAAVAPGGHPTPATQVRLRCGPIDKTLRVFGDRFWLTAALGRHRMTEPNPFTRMPIDWKHAFGGPDFADNPLGKGVAANKPSDDGTPIALPNVEGEPLVATPDDRPRPASFGSVDMMWPARAKKHGTYDDAWLQQRWPAFPDDMNYAFFCMAPEDQQLPGHFDGREVIEIEGMHKERPVIRSRLPHRRVRAFVTRRDIAHPKDLSKAVFEEVGLKPETLWLFPDILRGVILWRGLTRASDDQYSDLARLLVKDEDSATEPTPVTAYRDEQLRKADLGVPFDPNLQTLYADKMGEAAKKTLNLPKKIKAQLAAHQGQVPVPRYQAADLERLMGAQLVQTRAAIETIEATAKDLHARFGHIAPINFGAIAKARAQADKMQVKLADLVARGKAIEQRKAEMLDKAKGIMKRPELEPLLAKAGISDPNTLLARPPEPPFHARAFPLLTSWRLDLLLDASRLRALTDLGLRRETIKNRWLAWNPQPRQEQSRDWGIEPKPGAETLSIPAGLVMPRFDGAKLVGLLVRDGEMTDPGVDVSIPGSLNTPLFLEAASEQGVLVLVADELSAAYAEQEAGDFAHVTVCRTPAGPLAKAAKEALQAGALAVVVLPEAGAWAGKEPQFLATFRGCRFARLPDVRDVFSAHIKGLDLRQAIVEQLPPEGAGKHALIFDSPGQKPRENAKKLTDILSAVSMAALIKDGVNQGIAAKRASMDERIAPFMKQAEEAKARMAAAGFTGAAPDAKGPRPMTEELNERADQVKAVRDKMKAKGALPPDKEAEFDKAIARMRDLGPQLDAQKSQGMAQLKAFQPPAEAKAAFAKAGIDPAKLRPQAPAFVIGAAKGQGDVRGATIQGEDFSGMDLAGIDLSNARVSHCLFKGTNLSGARFDRTMVQQCDFTGADLSKSELLSPVFKTCVLDHAVLTEARGNMPVIQDSSLKQADFSHTDFSQLVVQKSVLDGLILTDARVLLSIFAEGQAEGLKADGARFEKTVFKKLSLDKASFLGLTTDALLLHGCTGAQVSFAGSELFKFRISHDSAFPGLVLRGVTWKHGYCRTSNLAGADFQGANLERTIFESCDLSSANLAKARLFRCRFPKSNLEGATLRHANLMLSSLRQTRLVKTDLRDANCYAVDFFKAVFGETRMQGANLKRSFIAGREDVMRREGMIA</sequence>
<dbReference type="Gene3D" id="2.160.20.80">
    <property type="entry name" value="E3 ubiquitin-protein ligase SopA"/>
    <property type="match status" value="2"/>
</dbReference>
<gene>
    <name evidence="3" type="primary">pipB2_4</name>
    <name evidence="3" type="ORF">Thiowin_01600</name>
</gene>
<accession>A0ABZ0S8L5</accession>
<protein>
    <submittedName>
        <fullName evidence="3">Type III effector pipB2</fullName>
    </submittedName>
</protein>
<reference evidence="3 4" key="1">
    <citation type="journal article" date="2023" name="Microorganisms">
        <title>Thiorhodovibrio frisius and Trv. litoralis spp. nov., Two Novel Members from a Clade of Fastidious Purple Sulfur Bacteria That Exhibit Unique Red-Shifted Light-Harvesting Capabilities.</title>
        <authorList>
            <person name="Methner A."/>
            <person name="Kuzyk S.B."/>
            <person name="Petersen J."/>
            <person name="Bauer S."/>
            <person name="Brinkmann H."/>
            <person name="Sichau K."/>
            <person name="Wanner G."/>
            <person name="Wolf J."/>
            <person name="Neumann-Schaal M."/>
            <person name="Henke P."/>
            <person name="Tank M."/>
            <person name="Sproer C."/>
            <person name="Bunk B."/>
            <person name="Overmann J."/>
        </authorList>
    </citation>
    <scope>NUCLEOTIDE SEQUENCE [LARGE SCALE GENOMIC DNA]</scope>
    <source>
        <strain evidence="3 4">DSM 6702</strain>
    </source>
</reference>
<evidence type="ECO:0000259" key="2">
    <source>
        <dbReference type="Pfam" id="PF09937"/>
    </source>
</evidence>
<dbReference type="InterPro" id="IPR018683">
    <property type="entry name" value="DUF2169"/>
</dbReference>
<evidence type="ECO:0000256" key="1">
    <source>
        <dbReference type="SAM" id="MobiDB-lite"/>
    </source>
</evidence>
<dbReference type="Proteomes" id="UP001432180">
    <property type="component" value="Chromosome"/>
</dbReference>
<proteinExistence type="predicted"/>
<evidence type="ECO:0000313" key="3">
    <source>
        <dbReference type="EMBL" id="WPL16633.1"/>
    </source>
</evidence>
<feature type="region of interest" description="Disordered" evidence="1">
    <location>
        <begin position="153"/>
        <end position="180"/>
    </location>
</feature>
<dbReference type="PANTHER" id="PTHR14136:SF17">
    <property type="entry name" value="BTB_POZ DOMAIN-CONTAINING PROTEIN KCTD9"/>
    <property type="match status" value="1"/>
</dbReference>
<dbReference type="PANTHER" id="PTHR14136">
    <property type="entry name" value="BTB_POZ DOMAIN-CONTAINING PROTEIN KCTD9"/>
    <property type="match status" value="1"/>
</dbReference>
<dbReference type="Pfam" id="PF00805">
    <property type="entry name" value="Pentapeptide"/>
    <property type="match status" value="3"/>
</dbReference>